<dbReference type="RefSeq" id="WP_118096699.1">
    <property type="nucleotide sequence ID" value="NZ_DBFVHP010000011.1"/>
</dbReference>
<feature type="transmembrane region" description="Helical" evidence="5">
    <location>
        <begin position="21"/>
        <end position="41"/>
    </location>
</feature>
<keyword evidence="3" id="KW-0808">Transferase</keyword>
<evidence type="ECO:0000256" key="3">
    <source>
        <dbReference type="ARBA" id="ARBA00022679"/>
    </source>
</evidence>
<keyword evidence="4 7" id="KW-0418">Kinase</keyword>
<dbReference type="PROSITE" id="PS50885">
    <property type="entry name" value="HAMP"/>
    <property type="match status" value="1"/>
</dbReference>
<dbReference type="PANTHER" id="PTHR34220:SF7">
    <property type="entry name" value="SENSOR HISTIDINE KINASE YPDA"/>
    <property type="match status" value="1"/>
</dbReference>
<dbReference type="AlphaFoldDB" id="A0A395VB87"/>
<comment type="subcellular location">
    <subcellularLocation>
        <location evidence="1">Membrane</location>
    </subcellularLocation>
</comment>
<accession>A0A395VB87</accession>
<evidence type="ECO:0000256" key="2">
    <source>
        <dbReference type="ARBA" id="ARBA00022553"/>
    </source>
</evidence>
<keyword evidence="5" id="KW-0472">Membrane</keyword>
<feature type="transmembrane region" description="Helical" evidence="5">
    <location>
        <begin position="300"/>
        <end position="322"/>
    </location>
</feature>
<protein>
    <submittedName>
        <fullName evidence="7">Sensor histidine kinase</fullName>
    </submittedName>
</protein>
<evidence type="ECO:0000259" key="6">
    <source>
        <dbReference type="PROSITE" id="PS50885"/>
    </source>
</evidence>
<dbReference type="Proteomes" id="UP000266172">
    <property type="component" value="Unassembled WGS sequence"/>
</dbReference>
<keyword evidence="2" id="KW-0597">Phosphoprotein</keyword>
<dbReference type="Gene3D" id="3.30.565.10">
    <property type="entry name" value="Histidine kinase-like ATPase, C-terminal domain"/>
    <property type="match status" value="1"/>
</dbReference>
<dbReference type="InterPro" id="IPR010559">
    <property type="entry name" value="Sig_transdc_His_kin_internal"/>
</dbReference>
<keyword evidence="5" id="KW-1133">Transmembrane helix</keyword>
<dbReference type="Gene3D" id="6.10.340.10">
    <property type="match status" value="1"/>
</dbReference>
<keyword evidence="5" id="KW-0812">Transmembrane</keyword>
<dbReference type="InterPro" id="IPR050640">
    <property type="entry name" value="Bact_2-comp_sensor_kinase"/>
</dbReference>
<evidence type="ECO:0000256" key="1">
    <source>
        <dbReference type="ARBA" id="ARBA00004370"/>
    </source>
</evidence>
<evidence type="ECO:0000313" key="8">
    <source>
        <dbReference type="Proteomes" id="UP000266172"/>
    </source>
</evidence>
<dbReference type="GO" id="GO:0016020">
    <property type="term" value="C:membrane"/>
    <property type="evidence" value="ECO:0007669"/>
    <property type="project" value="UniProtKB-SubCell"/>
</dbReference>
<dbReference type="InterPro" id="IPR003594">
    <property type="entry name" value="HATPase_dom"/>
</dbReference>
<dbReference type="Pfam" id="PF02518">
    <property type="entry name" value="HATPase_c"/>
    <property type="match status" value="1"/>
</dbReference>
<dbReference type="EMBL" id="QRVL01000001">
    <property type="protein sequence ID" value="RGS42470.1"/>
    <property type="molecule type" value="Genomic_DNA"/>
</dbReference>
<sequence length="598" mass="69180">MKTKIKQLINRILGMKLVYRMILIYVIGGLLPLSAIIGYLIHGTNQVLVSQAENAEIAELQTIGRQILELENTMTTVSSYFYFDDKLEEIAAKQYTDYQEMINDYRGYTAFKEYQSYYNTMISRISIFLQNHTLRGNSDFVVVDADTEAEAWYQRVSTEGSGCVWTWLPISLPKYDHAPAIARMIKTKKSENVGVLVIYLRPQQFEKMIWEREGSTYIVLDGETLLTSRHETIPFEELKQYLPDAAEEKYQTRIRAGEEEYVLTCENVKQEDTSDYFQVVSVRAVDDILREAYAQQRKSIWLFLGSVVLAGTLIFAFSWSFARRVGRFREQMQKASEGNFELEEKLGGNDEISQLYDYLSVMIWRIQRLLAQVYQEKIHAERLKTSQKDAEFKMLTSQINPHFLYNTLETIRMKARINKQYEIEELVKMLGKILRSSIQAGSKDMTIREEVELAEYYLKIQQYRFGERIQYQIYVEEGTERQKILPLLIQPLVENCIIHGLEGRADVGHIDVCVKRSGQNVVITVTDDGAGICGEKIAEIRRELAGNRTKGEHIGICNVNQRVRLRYGEEYGVTVESIGGEYTRVEITLPGDWEETES</sequence>
<name>A0A395VB87_9FIRM</name>
<dbReference type="InterPro" id="IPR036890">
    <property type="entry name" value="HATPase_C_sf"/>
</dbReference>
<gene>
    <name evidence="7" type="ORF">DWX93_03885</name>
</gene>
<reference evidence="7 8" key="1">
    <citation type="submission" date="2018-08" db="EMBL/GenBank/DDBJ databases">
        <title>A genome reference for cultivated species of the human gut microbiota.</title>
        <authorList>
            <person name="Zou Y."/>
            <person name="Xue W."/>
            <person name="Luo G."/>
        </authorList>
    </citation>
    <scope>NUCLEOTIDE SEQUENCE [LARGE SCALE GENOMIC DNA]</scope>
    <source>
        <strain evidence="7 8">AF22-12AC</strain>
    </source>
</reference>
<evidence type="ECO:0000256" key="4">
    <source>
        <dbReference type="ARBA" id="ARBA00022777"/>
    </source>
</evidence>
<dbReference type="InterPro" id="IPR003660">
    <property type="entry name" value="HAMP_dom"/>
</dbReference>
<feature type="domain" description="HAMP" evidence="6">
    <location>
        <begin position="319"/>
        <end position="371"/>
    </location>
</feature>
<dbReference type="SUPFAM" id="SSF158472">
    <property type="entry name" value="HAMP domain-like"/>
    <property type="match status" value="1"/>
</dbReference>
<dbReference type="SUPFAM" id="SSF55874">
    <property type="entry name" value="ATPase domain of HSP90 chaperone/DNA topoisomerase II/histidine kinase"/>
    <property type="match status" value="1"/>
</dbReference>
<dbReference type="PANTHER" id="PTHR34220">
    <property type="entry name" value="SENSOR HISTIDINE KINASE YPDA"/>
    <property type="match status" value="1"/>
</dbReference>
<proteinExistence type="predicted"/>
<organism evidence="7 8">
    <name type="scientific">Roseburia hominis</name>
    <dbReference type="NCBI Taxonomy" id="301301"/>
    <lineage>
        <taxon>Bacteria</taxon>
        <taxon>Bacillati</taxon>
        <taxon>Bacillota</taxon>
        <taxon>Clostridia</taxon>
        <taxon>Lachnospirales</taxon>
        <taxon>Lachnospiraceae</taxon>
        <taxon>Roseburia</taxon>
    </lineage>
</organism>
<evidence type="ECO:0000256" key="5">
    <source>
        <dbReference type="SAM" id="Phobius"/>
    </source>
</evidence>
<dbReference type="Pfam" id="PF06580">
    <property type="entry name" value="His_kinase"/>
    <property type="match status" value="1"/>
</dbReference>
<comment type="caution">
    <text evidence="7">The sequence shown here is derived from an EMBL/GenBank/DDBJ whole genome shotgun (WGS) entry which is preliminary data.</text>
</comment>
<dbReference type="GO" id="GO:0000155">
    <property type="term" value="F:phosphorelay sensor kinase activity"/>
    <property type="evidence" value="ECO:0007669"/>
    <property type="project" value="InterPro"/>
</dbReference>
<evidence type="ECO:0000313" key="7">
    <source>
        <dbReference type="EMBL" id="RGS42470.1"/>
    </source>
</evidence>